<evidence type="ECO:0000256" key="1">
    <source>
        <dbReference type="ARBA" id="ARBA00022676"/>
    </source>
</evidence>
<evidence type="ECO:0000313" key="4">
    <source>
        <dbReference type="Proteomes" id="UP000247371"/>
    </source>
</evidence>
<protein>
    <submittedName>
        <fullName evidence="3">Glycosyltransferase</fullName>
    </submittedName>
</protein>
<organism evidence="3 4">
    <name type="scientific">Komagataeibacter swingsii</name>
    <dbReference type="NCBI Taxonomy" id="215220"/>
    <lineage>
        <taxon>Bacteria</taxon>
        <taxon>Pseudomonadati</taxon>
        <taxon>Pseudomonadota</taxon>
        <taxon>Alphaproteobacteria</taxon>
        <taxon>Acetobacterales</taxon>
        <taxon>Acetobacteraceae</taxon>
        <taxon>Komagataeibacter</taxon>
    </lineage>
</organism>
<evidence type="ECO:0000313" key="3">
    <source>
        <dbReference type="EMBL" id="PYD69479.1"/>
    </source>
</evidence>
<keyword evidence="2 3" id="KW-0808">Transferase</keyword>
<dbReference type="NCBIfam" id="TIGR00696">
    <property type="entry name" value="wecG_tagA_cpsF"/>
    <property type="match status" value="1"/>
</dbReference>
<dbReference type="Proteomes" id="UP000247371">
    <property type="component" value="Unassembled WGS sequence"/>
</dbReference>
<dbReference type="Pfam" id="PF03808">
    <property type="entry name" value="Glyco_tran_WecG"/>
    <property type="match status" value="1"/>
</dbReference>
<dbReference type="PANTHER" id="PTHR34136:SF1">
    <property type="entry name" value="UDP-N-ACETYL-D-MANNOSAMINURONIC ACID TRANSFERASE"/>
    <property type="match status" value="1"/>
</dbReference>
<dbReference type="InterPro" id="IPR004629">
    <property type="entry name" value="WecG_TagA_CpsF"/>
</dbReference>
<keyword evidence="4" id="KW-1185">Reference proteome</keyword>
<comment type="caution">
    <text evidence="3">The sequence shown here is derived from an EMBL/GenBank/DDBJ whole genome shotgun (WGS) entry which is preliminary data.</text>
</comment>
<proteinExistence type="predicted"/>
<gene>
    <name evidence="3" type="ORF">CFR76_09100</name>
</gene>
<reference evidence="3 4" key="1">
    <citation type="submission" date="2017-07" db="EMBL/GenBank/DDBJ databases">
        <title>A draft genome sequence of Komagataeibacter swingsii LMG 22125.</title>
        <authorList>
            <person name="Skraban J."/>
            <person name="Cleenwerck I."/>
            <person name="Vandamme P."/>
            <person name="Trcek J."/>
        </authorList>
    </citation>
    <scope>NUCLEOTIDE SEQUENCE [LARGE SCALE GENOMIC DNA]</scope>
    <source>
        <strain evidence="3 4">LMG 22125</strain>
    </source>
</reference>
<dbReference type="EMBL" id="NKUB01000010">
    <property type="protein sequence ID" value="PYD69479.1"/>
    <property type="molecule type" value="Genomic_DNA"/>
</dbReference>
<dbReference type="AlphaFoldDB" id="A0A2V4S2W9"/>
<dbReference type="PANTHER" id="PTHR34136">
    <property type="match status" value="1"/>
</dbReference>
<sequence>MINIDKKVFGLHFDMLTERGVASMVLSTVCKPDDGVQLVVTPNIQHISLLEKNEDFRRAYASARIVTCDGFPLYYYARMRRVPIIGRVTGRGIVEALLADPARLASQRLFLVVPDQETQNAVVSWAGRNGLTHAVRTIIPSCGFVDNDAECRQLAHEITQFAPTILLLCVGAPQSEVFVGRYRALLPACWALCIGQGVKVALGLVRGAPRWVQAANLEWLWRILQEPRRLAWRYAVSAAGFLRAMCKDIAQGRT</sequence>
<dbReference type="CDD" id="cd06533">
    <property type="entry name" value="Glyco_transf_WecG_TagA"/>
    <property type="match status" value="1"/>
</dbReference>
<dbReference type="GO" id="GO:0016758">
    <property type="term" value="F:hexosyltransferase activity"/>
    <property type="evidence" value="ECO:0007669"/>
    <property type="project" value="TreeGrafter"/>
</dbReference>
<keyword evidence="1" id="KW-0328">Glycosyltransferase</keyword>
<name>A0A2V4S2W9_9PROT</name>
<evidence type="ECO:0000256" key="2">
    <source>
        <dbReference type="ARBA" id="ARBA00022679"/>
    </source>
</evidence>
<accession>A0A2V4S2W9</accession>